<accession>A0ABY2TQV2</accession>
<feature type="domain" description="Dynamin N-terminal" evidence="3">
    <location>
        <begin position="50"/>
        <end position="198"/>
    </location>
</feature>
<evidence type="ECO:0000259" key="3">
    <source>
        <dbReference type="Pfam" id="PF00350"/>
    </source>
</evidence>
<keyword evidence="2" id="KW-0812">Transmembrane</keyword>
<keyword evidence="1" id="KW-0175">Coiled coil</keyword>
<dbReference type="InterPro" id="IPR045063">
    <property type="entry name" value="Dynamin_N"/>
</dbReference>
<proteinExistence type="predicted"/>
<keyword evidence="5" id="KW-1185">Reference proteome</keyword>
<evidence type="ECO:0000256" key="1">
    <source>
        <dbReference type="SAM" id="Coils"/>
    </source>
</evidence>
<dbReference type="Gene3D" id="3.40.50.300">
    <property type="entry name" value="P-loop containing nucleotide triphosphate hydrolases"/>
    <property type="match status" value="1"/>
</dbReference>
<dbReference type="Pfam" id="PF00350">
    <property type="entry name" value="Dynamin_N"/>
    <property type="match status" value="1"/>
</dbReference>
<dbReference type="RefSeq" id="WP_137998258.1">
    <property type="nucleotide sequence ID" value="NZ_SJDU01000129.1"/>
</dbReference>
<sequence length="573" mass="63986">MSVESVKKNALTVIEEASNINTRYGFDNLNKKLSDAQKTVGDFKINAPLIGLFSAGKSSILNKYLNIDLPVGIEAKTSVACELVYDADEYLEVVSDKNESSRKNIAELKDLTIENCSFVRMHLNNNKLANLKYITIVDMPGLDSGYEQHNKAIKNYINSASYFIIIMDIENGTIKKSLLDFLKELDLYSLNFGFILSKYEQKDEADIENIIKTTKENILNFIGKDIFVGKVSVFNSDISDFENILSNMQVVAIAKNCLYSNLKSILEENLLKELNRKLKYDRFDIGEINKNIRELEKKAQDIEKSIEKEAYFIKNKANNQLTDAIISDISNTLSENVDMLVMKAKENSSSFGDTINQLVRPVIASSSDRHLKELFSEIYGRLQVNFNSIVGELQIDSINIGSLEEGNKLIDAGMDVIMEMLKKYLPTAGVTAAGTLAATAAISSAVTLSSVALPIVGVLIASLIPFFGNLLKSNREASQNENIKSQILGNIIPSVLLQIRGKLDSCISEQTDAFIKAVREKFDIEQNSIKEALEKAKKDKEISENEFNEKLELLKSDIEKTEKLILQLNIDGE</sequence>
<reference evidence="4 5" key="1">
    <citation type="journal article" date="2019" name="Anaerobe">
        <title>Brachyspira catarrhinii sp. nov., an anaerobic intestinal spirochaete isolated from vervet monkeys may have been misidentified as Brachyspira aalborgi in previous studies.</title>
        <authorList>
            <person name="Phillips N.D."/>
            <person name="La T."/>
            <person name="Hampson D.J."/>
        </authorList>
    </citation>
    <scope>NUCLEOTIDE SEQUENCE [LARGE SCALE GENOMIC DNA]</scope>
    <source>
        <strain evidence="4 5">Z12</strain>
    </source>
</reference>
<dbReference type="SUPFAM" id="SSF52540">
    <property type="entry name" value="P-loop containing nucleoside triphosphate hydrolases"/>
    <property type="match status" value="1"/>
</dbReference>
<feature type="coiled-coil region" evidence="1">
    <location>
        <begin position="515"/>
        <end position="571"/>
    </location>
</feature>
<evidence type="ECO:0000313" key="4">
    <source>
        <dbReference type="EMBL" id="TKZ35271.1"/>
    </source>
</evidence>
<evidence type="ECO:0000256" key="2">
    <source>
        <dbReference type="SAM" id="Phobius"/>
    </source>
</evidence>
<protein>
    <recommendedName>
        <fullName evidence="3">Dynamin N-terminal domain-containing protein</fullName>
    </recommendedName>
</protein>
<feature type="transmembrane region" description="Helical" evidence="2">
    <location>
        <begin position="424"/>
        <end position="445"/>
    </location>
</feature>
<comment type="caution">
    <text evidence="4">The sequence shown here is derived from an EMBL/GenBank/DDBJ whole genome shotgun (WGS) entry which is preliminary data.</text>
</comment>
<keyword evidence="2" id="KW-1133">Transmembrane helix</keyword>
<gene>
    <name evidence="4" type="ORF">EZH24_06160</name>
</gene>
<keyword evidence="2" id="KW-0472">Membrane</keyword>
<organism evidence="4 5">
    <name type="scientific">Brachyspira catarrhinii</name>
    <dbReference type="NCBI Taxonomy" id="2528966"/>
    <lineage>
        <taxon>Bacteria</taxon>
        <taxon>Pseudomonadati</taxon>
        <taxon>Spirochaetota</taxon>
        <taxon>Spirochaetia</taxon>
        <taxon>Brachyspirales</taxon>
        <taxon>Brachyspiraceae</taxon>
        <taxon>Brachyspira</taxon>
    </lineage>
</organism>
<dbReference type="Proteomes" id="UP000310168">
    <property type="component" value="Unassembled WGS sequence"/>
</dbReference>
<dbReference type="EMBL" id="SJDU01000129">
    <property type="protein sequence ID" value="TKZ35271.1"/>
    <property type="molecule type" value="Genomic_DNA"/>
</dbReference>
<name>A0ABY2TQV2_9SPIR</name>
<feature type="transmembrane region" description="Helical" evidence="2">
    <location>
        <begin position="451"/>
        <end position="471"/>
    </location>
</feature>
<dbReference type="InterPro" id="IPR027417">
    <property type="entry name" value="P-loop_NTPase"/>
</dbReference>
<evidence type="ECO:0000313" key="5">
    <source>
        <dbReference type="Proteomes" id="UP000310168"/>
    </source>
</evidence>